<dbReference type="PANTHER" id="PTHR13774">
    <property type="entry name" value="PHENAZINE BIOSYNTHESIS PROTEIN"/>
    <property type="match status" value="1"/>
</dbReference>
<gene>
    <name evidence="2" type="ORF">KHU32_12610</name>
</gene>
<dbReference type="Gene3D" id="3.10.310.10">
    <property type="entry name" value="Diaminopimelate Epimerase, Chain A, domain 1"/>
    <property type="match status" value="2"/>
</dbReference>
<dbReference type="RefSeq" id="WP_213670433.1">
    <property type="nucleotide sequence ID" value="NZ_JAHCDA010000002.1"/>
</dbReference>
<reference evidence="2 3" key="1">
    <citation type="submission" date="2021-05" db="EMBL/GenBank/DDBJ databases">
        <title>Roseococcus sp. XZZS9, whole genome shotgun sequencing project.</title>
        <authorList>
            <person name="Zhao G."/>
            <person name="Shen L."/>
        </authorList>
    </citation>
    <scope>NUCLEOTIDE SEQUENCE [LARGE SCALE GENOMIC DNA]</scope>
    <source>
        <strain evidence="2 3">XZZS9</strain>
    </source>
</reference>
<accession>A0ABS5QE82</accession>
<dbReference type="SUPFAM" id="SSF54506">
    <property type="entry name" value="Diaminopimelate epimerase-like"/>
    <property type="match status" value="1"/>
</dbReference>
<keyword evidence="3" id="KW-1185">Reference proteome</keyword>
<dbReference type="Pfam" id="PF02567">
    <property type="entry name" value="PhzC-PhzF"/>
    <property type="match status" value="1"/>
</dbReference>
<evidence type="ECO:0000256" key="1">
    <source>
        <dbReference type="ARBA" id="ARBA00008270"/>
    </source>
</evidence>
<comment type="similarity">
    <text evidence="1">Belongs to the PhzF family.</text>
</comment>
<sequence>MEVEFETADVFTDRRYAGNPLGLVYGAEALETEAMQAIARELSLPETVFVLPAEAGDADIRLRIFTPAIELPFAGHPSVGAAVMLARRLGHPRETLVLQEAAGLVTAHLTRDRSGTPVAAEIEAPLPLAIGPALDRSAIAACAALPDDAIHVNGHPPLLAGCGAPFAIAEVEDADHLAAALQDVAAMARYWPTLPLPPVGLLLHTPLGIGRRRARMFAPLAGILEDPATGAANVALAGLLLHLAGGSSLLLEVEQGIEMGRPSQLHLAARRDADGAIRVRVGGGVVAVSRGHITL</sequence>
<dbReference type="PIRSF" id="PIRSF016184">
    <property type="entry name" value="PhzC_PhzF"/>
    <property type="match status" value="1"/>
</dbReference>
<dbReference type="PANTHER" id="PTHR13774:SF32">
    <property type="entry name" value="ANTISENSE-ENHANCING SEQUENCE 1"/>
    <property type="match status" value="1"/>
</dbReference>
<dbReference type="InterPro" id="IPR003719">
    <property type="entry name" value="Phenazine_PhzF-like"/>
</dbReference>
<evidence type="ECO:0000313" key="2">
    <source>
        <dbReference type="EMBL" id="MBS7811783.1"/>
    </source>
</evidence>
<name>A0ABS5QE82_9PROT</name>
<dbReference type="NCBIfam" id="TIGR00654">
    <property type="entry name" value="PhzF_family"/>
    <property type="match status" value="1"/>
</dbReference>
<dbReference type="Proteomes" id="UP000766336">
    <property type="component" value="Unassembled WGS sequence"/>
</dbReference>
<dbReference type="EMBL" id="JAHCDA010000002">
    <property type="protein sequence ID" value="MBS7811783.1"/>
    <property type="molecule type" value="Genomic_DNA"/>
</dbReference>
<proteinExistence type="inferred from homology"/>
<organism evidence="2 3">
    <name type="scientific">Roseococcus pinisoli</name>
    <dbReference type="NCBI Taxonomy" id="2835040"/>
    <lineage>
        <taxon>Bacteria</taxon>
        <taxon>Pseudomonadati</taxon>
        <taxon>Pseudomonadota</taxon>
        <taxon>Alphaproteobacteria</taxon>
        <taxon>Acetobacterales</taxon>
        <taxon>Roseomonadaceae</taxon>
        <taxon>Roseococcus</taxon>
    </lineage>
</organism>
<evidence type="ECO:0000313" key="3">
    <source>
        <dbReference type="Proteomes" id="UP000766336"/>
    </source>
</evidence>
<protein>
    <submittedName>
        <fullName evidence="2">PhzF family phenazine biosynthesis protein</fullName>
    </submittedName>
</protein>
<comment type="caution">
    <text evidence="2">The sequence shown here is derived from an EMBL/GenBank/DDBJ whole genome shotgun (WGS) entry which is preliminary data.</text>
</comment>